<evidence type="ECO:0000313" key="1">
    <source>
        <dbReference type="EMBL" id="CRK84530.1"/>
    </source>
</evidence>
<dbReference type="STRING" id="1499688.BN000_04562"/>
<evidence type="ECO:0008006" key="3">
    <source>
        <dbReference type="Google" id="ProtNLM"/>
    </source>
</evidence>
<gene>
    <name evidence="1" type="ORF">BN000_04562</name>
</gene>
<dbReference type="RefSeq" id="WP_090638545.1">
    <property type="nucleotide sequence ID" value="NZ_CVRB01000005.1"/>
</dbReference>
<dbReference type="Proteomes" id="UP000199087">
    <property type="component" value="Unassembled WGS sequence"/>
</dbReference>
<keyword evidence="2" id="KW-1185">Reference proteome</keyword>
<name>A0A0U1P2Q3_9BACI</name>
<dbReference type="EMBL" id="CVRB01000005">
    <property type="protein sequence ID" value="CRK84530.1"/>
    <property type="molecule type" value="Genomic_DNA"/>
</dbReference>
<sequence>MKPKELLNHYIENQLVAELQKLGFRYAKSVPKFSRTKGDFELTFSFSRSQWNAEDYCQFWTIWDVSSKKYSKWFKEQWGNKPVNNVIVCASEYNVPGWTREVYKQHFTLTNSESDIAEFNEFVHNVLNVGIPYYTHISDWNIAAEYASQEIIVFYDKVSDFYLISGQKEKAKEILELGIKEIERRKHDQYMLLPEIQKRLDKYFN</sequence>
<reference evidence="2" key="1">
    <citation type="submission" date="2015-05" db="EMBL/GenBank/DDBJ databases">
        <authorList>
            <person name="Urmite Genomes"/>
        </authorList>
    </citation>
    <scope>NUCLEOTIDE SEQUENCE [LARGE SCALE GENOMIC DNA]</scope>
    <source>
        <strain evidence="2">LF1</strain>
    </source>
</reference>
<dbReference type="AlphaFoldDB" id="A0A0U1P2Q3"/>
<dbReference type="OrthoDB" id="5490290at2"/>
<evidence type="ECO:0000313" key="2">
    <source>
        <dbReference type="Proteomes" id="UP000199087"/>
    </source>
</evidence>
<proteinExistence type="predicted"/>
<organism evidence="1 2">
    <name type="scientific">Neobacillus massiliamazoniensis</name>
    <dbReference type="NCBI Taxonomy" id="1499688"/>
    <lineage>
        <taxon>Bacteria</taxon>
        <taxon>Bacillati</taxon>
        <taxon>Bacillota</taxon>
        <taxon>Bacilli</taxon>
        <taxon>Bacillales</taxon>
        <taxon>Bacillaceae</taxon>
        <taxon>Neobacillus</taxon>
    </lineage>
</organism>
<accession>A0A0U1P2Q3</accession>
<protein>
    <recommendedName>
        <fullName evidence="3">DUF4304 domain-containing protein</fullName>
    </recommendedName>
</protein>